<dbReference type="GO" id="GO:0007265">
    <property type="term" value="P:Ras protein signal transduction"/>
    <property type="evidence" value="ECO:0007669"/>
    <property type="project" value="TreeGrafter"/>
</dbReference>
<feature type="signal peptide" evidence="2">
    <location>
        <begin position="1"/>
        <end position="15"/>
    </location>
</feature>
<keyword evidence="1" id="KW-0862">Zinc</keyword>
<dbReference type="PROSITE" id="PS50271">
    <property type="entry name" value="ZF_UBP"/>
    <property type="match status" value="1"/>
</dbReference>
<dbReference type="InterPro" id="IPR047243">
    <property type="entry name" value="RING-H2_BRAP2"/>
</dbReference>
<keyword evidence="2" id="KW-0732">Signal</keyword>
<organism evidence="4 5">
    <name type="scientific">Kingdonia uniflora</name>
    <dbReference type="NCBI Taxonomy" id="39325"/>
    <lineage>
        <taxon>Eukaryota</taxon>
        <taxon>Viridiplantae</taxon>
        <taxon>Streptophyta</taxon>
        <taxon>Embryophyta</taxon>
        <taxon>Tracheophyta</taxon>
        <taxon>Spermatophyta</taxon>
        <taxon>Magnoliopsida</taxon>
        <taxon>Ranunculales</taxon>
        <taxon>Circaeasteraceae</taxon>
        <taxon>Kingdonia</taxon>
    </lineage>
</organism>
<proteinExistence type="predicted"/>
<dbReference type="EMBL" id="JACGCM010000940">
    <property type="protein sequence ID" value="KAF6164120.1"/>
    <property type="molecule type" value="Genomic_DNA"/>
</dbReference>
<feature type="chain" id="PRO_5029505188" description="UBP-type domain-containing protein" evidence="2">
    <location>
        <begin position="16"/>
        <end position="198"/>
    </location>
</feature>
<dbReference type="GO" id="GO:0008270">
    <property type="term" value="F:zinc ion binding"/>
    <property type="evidence" value="ECO:0007669"/>
    <property type="project" value="UniProtKB-KW"/>
</dbReference>
<name>A0A7J7NAS4_9MAGN</name>
<dbReference type="SUPFAM" id="SSF57850">
    <property type="entry name" value="RING/U-box"/>
    <property type="match status" value="1"/>
</dbReference>
<dbReference type="Pfam" id="PF02148">
    <property type="entry name" value="zf-UBP"/>
    <property type="match status" value="1"/>
</dbReference>
<evidence type="ECO:0000313" key="4">
    <source>
        <dbReference type="EMBL" id="KAF6164120.1"/>
    </source>
</evidence>
<feature type="domain" description="UBP-type" evidence="3">
    <location>
        <begin position="43"/>
        <end position="139"/>
    </location>
</feature>
<sequence>MTILLVITLLKFTERLDQDMGGILTTICNHSFHCSCISKWTDSSCPVFRYCQQQPEKSICSVCETFENLWMCVIRGFVGCERYKEGHVIMHWKETEHCYSLEMETQYGNYGSCECCGDAILNEYNKLLTSQLDKQRMCLESQVLEYKEEVEKEIFEVVQKAVNIKVQKWQAKLNKSVKEKKFIDDIYENLMKNEEIWK</sequence>
<keyword evidence="5" id="KW-1185">Reference proteome</keyword>
<dbReference type="GO" id="GO:0005737">
    <property type="term" value="C:cytoplasm"/>
    <property type="evidence" value="ECO:0007669"/>
    <property type="project" value="TreeGrafter"/>
</dbReference>
<evidence type="ECO:0000256" key="1">
    <source>
        <dbReference type="PROSITE-ProRule" id="PRU00502"/>
    </source>
</evidence>
<keyword evidence="1" id="KW-0479">Metal-binding</keyword>
<keyword evidence="1" id="KW-0863">Zinc-finger</keyword>
<dbReference type="Gene3D" id="3.30.40.10">
    <property type="entry name" value="Zinc/RING finger domain, C3HC4 (zinc finger)"/>
    <property type="match status" value="1"/>
</dbReference>
<dbReference type="InterPro" id="IPR013083">
    <property type="entry name" value="Znf_RING/FYVE/PHD"/>
</dbReference>
<dbReference type="PANTHER" id="PTHR24007">
    <property type="entry name" value="BRCA1-ASSOCIATED PROTEIN"/>
    <property type="match status" value="1"/>
</dbReference>
<evidence type="ECO:0000256" key="2">
    <source>
        <dbReference type="SAM" id="SignalP"/>
    </source>
</evidence>
<dbReference type="GO" id="GO:0061630">
    <property type="term" value="F:ubiquitin protein ligase activity"/>
    <property type="evidence" value="ECO:0007669"/>
    <property type="project" value="TreeGrafter"/>
</dbReference>
<comment type="caution">
    <text evidence="4">The sequence shown here is derived from an EMBL/GenBank/DDBJ whole genome shotgun (WGS) entry which is preliminary data.</text>
</comment>
<dbReference type="OrthoDB" id="273556at2759"/>
<dbReference type="Proteomes" id="UP000541444">
    <property type="component" value="Unassembled WGS sequence"/>
</dbReference>
<evidence type="ECO:0000259" key="3">
    <source>
        <dbReference type="PROSITE" id="PS50271"/>
    </source>
</evidence>
<evidence type="ECO:0000313" key="5">
    <source>
        <dbReference type="Proteomes" id="UP000541444"/>
    </source>
</evidence>
<gene>
    <name evidence="4" type="ORF">GIB67_017704</name>
</gene>
<dbReference type="SMART" id="SM00290">
    <property type="entry name" value="ZnF_UBP"/>
    <property type="match status" value="1"/>
</dbReference>
<dbReference type="PANTHER" id="PTHR24007:SF7">
    <property type="entry name" value="BRCA1-ASSOCIATED PROTEIN"/>
    <property type="match status" value="1"/>
</dbReference>
<dbReference type="InterPro" id="IPR001607">
    <property type="entry name" value="Znf_UBP"/>
</dbReference>
<protein>
    <recommendedName>
        <fullName evidence="3">UBP-type domain-containing protein</fullName>
    </recommendedName>
</protein>
<accession>A0A7J7NAS4</accession>
<dbReference type="CDD" id="cd16457">
    <property type="entry name" value="RING-H2_BRAP2"/>
    <property type="match status" value="1"/>
</dbReference>
<dbReference type="GO" id="GO:0016567">
    <property type="term" value="P:protein ubiquitination"/>
    <property type="evidence" value="ECO:0007669"/>
    <property type="project" value="TreeGrafter"/>
</dbReference>
<reference evidence="4 5" key="1">
    <citation type="journal article" date="2020" name="IScience">
        <title>Genome Sequencing of the Endangered Kingdonia uniflora (Circaeasteraceae, Ranunculales) Reveals Potential Mechanisms of Evolutionary Specialization.</title>
        <authorList>
            <person name="Sun Y."/>
            <person name="Deng T."/>
            <person name="Zhang A."/>
            <person name="Moore M.J."/>
            <person name="Landis J.B."/>
            <person name="Lin N."/>
            <person name="Zhang H."/>
            <person name="Zhang X."/>
            <person name="Huang J."/>
            <person name="Zhang X."/>
            <person name="Sun H."/>
            <person name="Wang H."/>
        </authorList>
    </citation>
    <scope>NUCLEOTIDE SEQUENCE [LARGE SCALE GENOMIC DNA]</scope>
    <source>
        <strain evidence="4">TB1705</strain>
        <tissue evidence="4">Leaf</tissue>
    </source>
</reference>
<dbReference type="AlphaFoldDB" id="A0A7J7NAS4"/>